<dbReference type="GO" id="GO:0046872">
    <property type="term" value="F:metal ion binding"/>
    <property type="evidence" value="ECO:0007669"/>
    <property type="project" value="UniProtKB-KW"/>
</dbReference>
<feature type="binding site" evidence="5">
    <location>
        <position position="94"/>
    </location>
    <ligand>
        <name>Mg(2+)</name>
        <dbReference type="ChEBI" id="CHEBI:18420"/>
        <label>1</label>
        <note>catalytic</note>
    </ligand>
</feature>
<comment type="similarity">
    <text evidence="1">Belongs to the inositol monophosphatase superfamily.</text>
</comment>
<keyword evidence="4 5" id="KW-0460">Magnesium</keyword>
<dbReference type="PROSITE" id="PS00629">
    <property type="entry name" value="IMP_1"/>
    <property type="match status" value="1"/>
</dbReference>
<dbReference type="STRING" id="645517.A6F65_01881"/>
<dbReference type="EC" id="3.1.3.25" evidence="6"/>
<evidence type="ECO:0000256" key="2">
    <source>
        <dbReference type="ARBA" id="ARBA00022723"/>
    </source>
</evidence>
<evidence type="ECO:0000256" key="3">
    <source>
        <dbReference type="ARBA" id="ARBA00022801"/>
    </source>
</evidence>
<dbReference type="OrthoDB" id="9785695at2"/>
<dbReference type="Proteomes" id="UP000092698">
    <property type="component" value="Chromosome"/>
</dbReference>
<keyword evidence="2 5" id="KW-0479">Metal-binding</keyword>
<gene>
    <name evidence="6" type="primary">suhB_3</name>
    <name evidence="6" type="ORF">A6F65_01881</name>
</gene>
<evidence type="ECO:0000313" key="6">
    <source>
        <dbReference type="EMBL" id="ANU08175.1"/>
    </source>
</evidence>
<feature type="binding site" evidence="5">
    <location>
        <position position="71"/>
    </location>
    <ligand>
        <name>Mg(2+)</name>
        <dbReference type="ChEBI" id="CHEBI:18420"/>
        <label>1</label>
        <note>catalytic</note>
    </ligand>
</feature>
<keyword evidence="7" id="KW-1185">Reference proteome</keyword>
<evidence type="ECO:0000256" key="4">
    <source>
        <dbReference type="ARBA" id="ARBA00022842"/>
    </source>
</evidence>
<dbReference type="GO" id="GO:0006020">
    <property type="term" value="P:inositol metabolic process"/>
    <property type="evidence" value="ECO:0007669"/>
    <property type="project" value="TreeGrafter"/>
</dbReference>
<evidence type="ECO:0000256" key="1">
    <source>
        <dbReference type="ARBA" id="ARBA00009759"/>
    </source>
</evidence>
<feature type="binding site" evidence="5">
    <location>
        <position position="95"/>
    </location>
    <ligand>
        <name>Mg(2+)</name>
        <dbReference type="ChEBI" id="CHEBI:18420"/>
        <label>1</label>
        <note>catalytic</note>
    </ligand>
</feature>
<dbReference type="RefSeq" id="WP_067790413.1">
    <property type="nucleotide sequence ID" value="NZ_CP016545.1"/>
</dbReference>
<proteinExistence type="inferred from homology"/>
<dbReference type="PANTHER" id="PTHR20854">
    <property type="entry name" value="INOSITOL MONOPHOSPHATASE"/>
    <property type="match status" value="1"/>
</dbReference>
<accession>A0A1C7D9R5</accession>
<dbReference type="AlphaFoldDB" id="A0A1C7D9R5"/>
<dbReference type="Pfam" id="PF00459">
    <property type="entry name" value="Inositol_P"/>
    <property type="match status" value="1"/>
</dbReference>
<evidence type="ECO:0000256" key="5">
    <source>
        <dbReference type="PIRSR" id="PIRSR600760-2"/>
    </source>
</evidence>
<dbReference type="GO" id="GO:0008934">
    <property type="term" value="F:inositol monophosphate 1-phosphatase activity"/>
    <property type="evidence" value="ECO:0007669"/>
    <property type="project" value="TreeGrafter"/>
</dbReference>
<comment type="cofactor">
    <cofactor evidence="5">
        <name>Mg(2+)</name>
        <dbReference type="ChEBI" id="CHEBI:18420"/>
    </cofactor>
</comment>
<protein>
    <submittedName>
        <fullName evidence="6">Inositol-1-monophosphatase</fullName>
        <ecNumber evidence="6">3.1.3.25</ecNumber>
    </submittedName>
</protein>
<dbReference type="PANTHER" id="PTHR20854:SF4">
    <property type="entry name" value="INOSITOL-1-MONOPHOSPHATASE-RELATED"/>
    <property type="match status" value="1"/>
</dbReference>
<feature type="binding site" evidence="5">
    <location>
        <position position="92"/>
    </location>
    <ligand>
        <name>Mg(2+)</name>
        <dbReference type="ChEBI" id="CHEBI:18420"/>
        <label>1</label>
        <note>catalytic</note>
    </ligand>
</feature>
<name>A0A1C7D9R5_9SPHN</name>
<dbReference type="InterPro" id="IPR000760">
    <property type="entry name" value="Inositol_monophosphatase-like"/>
</dbReference>
<dbReference type="PRINTS" id="PR00377">
    <property type="entry name" value="IMPHPHTASES"/>
</dbReference>
<reference evidence="6 7" key="1">
    <citation type="submission" date="2016-07" db="EMBL/GenBank/DDBJ databases">
        <title>Complete genome sequence of Altererythrobacter namhicola JCM 16345T, containing esterase-encoding genes.</title>
        <authorList>
            <person name="Cheng H."/>
            <person name="Wu Y.-H."/>
            <person name="Jian S.-L."/>
            <person name="Huo Y.-Y."/>
            <person name="Wang C.-S."/>
            <person name="Xu X.-W."/>
        </authorList>
    </citation>
    <scope>NUCLEOTIDE SEQUENCE [LARGE SCALE GENOMIC DNA]</scope>
    <source>
        <strain evidence="6 7">JCM 16345</strain>
    </source>
</reference>
<keyword evidence="3 6" id="KW-0378">Hydrolase</keyword>
<dbReference type="InterPro" id="IPR020583">
    <property type="entry name" value="Inositol_monoP_metal-BS"/>
</dbReference>
<feature type="binding site" evidence="5">
    <location>
        <position position="216"/>
    </location>
    <ligand>
        <name>Mg(2+)</name>
        <dbReference type="ChEBI" id="CHEBI:18420"/>
        <label>1</label>
        <note>catalytic</note>
    </ligand>
</feature>
<organism evidence="6 7">
    <name type="scientific">Paraurantiacibacter namhicola</name>
    <dbReference type="NCBI Taxonomy" id="645517"/>
    <lineage>
        <taxon>Bacteria</taxon>
        <taxon>Pseudomonadati</taxon>
        <taxon>Pseudomonadota</taxon>
        <taxon>Alphaproteobacteria</taxon>
        <taxon>Sphingomonadales</taxon>
        <taxon>Erythrobacteraceae</taxon>
        <taxon>Paraurantiacibacter</taxon>
    </lineage>
</organism>
<dbReference type="PATRIC" id="fig|645517.4.peg.1867"/>
<evidence type="ECO:0000313" key="7">
    <source>
        <dbReference type="Proteomes" id="UP000092698"/>
    </source>
</evidence>
<dbReference type="KEGG" id="anh:A6F65_01881"/>
<dbReference type="Gene3D" id="3.30.540.10">
    <property type="entry name" value="Fructose-1,6-Bisphosphatase, subunit A, domain 1"/>
    <property type="match status" value="1"/>
</dbReference>
<dbReference type="GO" id="GO:0007165">
    <property type="term" value="P:signal transduction"/>
    <property type="evidence" value="ECO:0007669"/>
    <property type="project" value="TreeGrafter"/>
</dbReference>
<dbReference type="SUPFAM" id="SSF56655">
    <property type="entry name" value="Carbohydrate phosphatase"/>
    <property type="match status" value="1"/>
</dbReference>
<sequence length="269" mass="29296">MAFDGEVERLMRDVSQRIILPRYRNLASGEVEDKAKDGEANDPVTIADRESEEALRAGLEKIMPGLAVVGEEAAHEDVAVLERLSGDCWIIDPLDGTRNFASGKPPFGILLAMASGGEAHTGWILDCLTGRFCIAHRGKGAWVDGERVQARETGQDQPVAAISFLFMDAEERVRVQQHIAPHYTLTDIPYCAAEQYPRLALGENDVSIFERTLAWDHAAGVLWLNEAGGKAARPNGDAYRVDEKGRTGLIGAASSRLWDGLAERLAAMA</sequence>
<dbReference type="EMBL" id="CP016545">
    <property type="protein sequence ID" value="ANU08175.1"/>
    <property type="molecule type" value="Genomic_DNA"/>
</dbReference>
<dbReference type="Gene3D" id="3.40.190.80">
    <property type="match status" value="1"/>
</dbReference>